<dbReference type="RefSeq" id="WP_172233585.1">
    <property type="nucleotide sequence ID" value="NZ_CP035946.1"/>
</dbReference>
<comment type="caution">
    <text evidence="1">The sequence shown here is derived from an EMBL/GenBank/DDBJ whole genome shotgun (WGS) entry which is preliminary data.</text>
</comment>
<evidence type="ECO:0000313" key="2">
    <source>
        <dbReference type="Proteomes" id="UP000786183"/>
    </source>
</evidence>
<sequence length="79" mass="8460">MLEDFLLSYAQAISQKPELLELSSNSPSANVVIIDMLANKGDAGKIIGKSGKVINAIKNLSTNKHSDKTNYQITVKAIG</sequence>
<dbReference type="InterPro" id="IPR009019">
    <property type="entry name" value="KH_sf_prok-type"/>
</dbReference>
<organism evidence="1 2">
    <name type="scientific">Campylobacter canadensis</name>
    <dbReference type="NCBI Taxonomy" id="449520"/>
    <lineage>
        <taxon>Bacteria</taxon>
        <taxon>Pseudomonadati</taxon>
        <taxon>Campylobacterota</taxon>
        <taxon>Epsilonproteobacteria</taxon>
        <taxon>Campylobacterales</taxon>
        <taxon>Campylobacteraceae</taxon>
        <taxon>Campylobacter</taxon>
    </lineage>
</organism>
<dbReference type="Pfam" id="PF13083">
    <property type="entry name" value="KH_KhpA-B"/>
    <property type="match status" value="1"/>
</dbReference>
<accession>A0ABS7WT83</accession>
<dbReference type="Proteomes" id="UP000786183">
    <property type="component" value="Unassembled WGS sequence"/>
</dbReference>
<name>A0ABS7WT83_9BACT</name>
<protein>
    <submittedName>
        <fullName evidence="1">KH domain-containing protein</fullName>
    </submittedName>
</protein>
<reference evidence="1 2" key="1">
    <citation type="submission" date="2020-07" db="EMBL/GenBank/DDBJ databases">
        <title>Transfer of Campylobacter canadensis to the novel genus Avispirillum gen. nov., that also includes two novel species recovered from migratory waterfowl: Avispirillum anseris sp. nov. and Avispirillum brantae sp. nov.</title>
        <authorList>
            <person name="Miller W.G."/>
            <person name="Chapman M.H."/>
            <person name="Yee E."/>
            <person name="Inglis G.D."/>
        </authorList>
    </citation>
    <scope>NUCLEOTIDE SEQUENCE [LARGE SCALE GENOMIC DNA]</scope>
    <source>
        <strain evidence="1 2">L283</strain>
    </source>
</reference>
<evidence type="ECO:0000313" key="1">
    <source>
        <dbReference type="EMBL" id="MBZ7987492.1"/>
    </source>
</evidence>
<dbReference type="EMBL" id="JACGBB010000009">
    <property type="protein sequence ID" value="MBZ7987492.1"/>
    <property type="molecule type" value="Genomic_DNA"/>
</dbReference>
<proteinExistence type="predicted"/>
<dbReference type="SUPFAM" id="SSF54814">
    <property type="entry name" value="Prokaryotic type KH domain (KH-domain type II)"/>
    <property type="match status" value="1"/>
</dbReference>
<gene>
    <name evidence="1" type="ORF">AVCANL283_05175</name>
</gene>
<keyword evidence="2" id="KW-1185">Reference proteome</keyword>